<evidence type="ECO:0000313" key="3">
    <source>
        <dbReference type="Proteomes" id="UP000629420"/>
    </source>
</evidence>
<dbReference type="InterPro" id="IPR007345">
    <property type="entry name" value="Polysacch_pyruvyl_Trfase"/>
</dbReference>
<evidence type="ECO:0000259" key="1">
    <source>
        <dbReference type="Pfam" id="PF04230"/>
    </source>
</evidence>
<dbReference type="Proteomes" id="UP000629420">
    <property type="component" value="Chromosome"/>
</dbReference>
<dbReference type="RefSeq" id="WP_202336638.1">
    <property type="nucleotide sequence ID" value="NZ_CP068439.1"/>
</dbReference>
<keyword evidence="3" id="KW-1185">Reference proteome</keyword>
<dbReference type="GO" id="GO:0016740">
    <property type="term" value="F:transferase activity"/>
    <property type="evidence" value="ECO:0007669"/>
    <property type="project" value="UniProtKB-KW"/>
</dbReference>
<proteinExistence type="predicted"/>
<protein>
    <submittedName>
        <fullName evidence="2">Polysaccharide pyruvyl transferase family protein</fullName>
    </submittedName>
</protein>
<keyword evidence="2" id="KW-0808">Transferase</keyword>
<organism evidence="2 3">
    <name type="scientific">Aequorivita iocasae</name>
    <dbReference type="NCBI Taxonomy" id="2803865"/>
    <lineage>
        <taxon>Bacteria</taxon>
        <taxon>Pseudomonadati</taxon>
        <taxon>Bacteroidota</taxon>
        <taxon>Flavobacteriia</taxon>
        <taxon>Flavobacteriales</taxon>
        <taxon>Flavobacteriaceae</taxon>
        <taxon>Aequorivita</taxon>
    </lineage>
</organism>
<sequence>MNGLIIFLKRAHVEIVAFYLNIINNREFLYAKITNRKIVYSHYARVNNFGDMFNKDLIRSFGAQLIFVPTYKKSEAALTGSILGTYLRDFTGYVLGAGFIVDRYNRRENNWKVKIIRGPLSAKQCGVTENVVFADPGILASQIYSNSGSKKYKLGIIPHSRDVSIFKKLQFDENIKFIHPRRKPAAVAKDITNCEHIASSSLHGLIFADAFRVPNIHLKFSDNVIGGLHKFEDYYQGMEAKGEHIDYKAGMTVNEIINNCKLRYSKDYLIKKQEAVNSIISSFIRNK</sequence>
<evidence type="ECO:0000313" key="2">
    <source>
        <dbReference type="EMBL" id="QQX76777.1"/>
    </source>
</evidence>
<reference evidence="2 3" key="1">
    <citation type="submission" date="2021-01" db="EMBL/GenBank/DDBJ databases">
        <title>Aequorivita sp. strain KX20305, a bacterium isolated from the sediment collected at a cold seep field in South China Sea.</title>
        <authorList>
            <person name="Zhang H."/>
            <person name="Li C."/>
        </authorList>
    </citation>
    <scope>NUCLEOTIDE SEQUENCE [LARGE SCALE GENOMIC DNA]</scope>
    <source>
        <strain evidence="2 3">KX20305</strain>
    </source>
</reference>
<feature type="domain" description="Polysaccharide pyruvyl transferase" evidence="1">
    <location>
        <begin position="117"/>
        <end position="218"/>
    </location>
</feature>
<dbReference type="Pfam" id="PF04230">
    <property type="entry name" value="PS_pyruv_trans"/>
    <property type="match status" value="1"/>
</dbReference>
<dbReference type="EMBL" id="CP068439">
    <property type="protein sequence ID" value="QQX76777.1"/>
    <property type="molecule type" value="Genomic_DNA"/>
</dbReference>
<accession>A0ABX7DSP7</accession>
<name>A0ABX7DSP7_9FLAO</name>
<gene>
    <name evidence="2" type="ORF">JK629_00450</name>
</gene>